<dbReference type="InterPro" id="IPR004331">
    <property type="entry name" value="SPX_dom"/>
</dbReference>
<keyword evidence="4 7" id="KW-1133">Transmembrane helix</keyword>
<dbReference type="GO" id="GO:0070008">
    <property type="term" value="F:serine-type exopeptidase activity"/>
    <property type="evidence" value="ECO:0007669"/>
    <property type="project" value="InterPro"/>
</dbReference>
<dbReference type="SUPFAM" id="SSF53474">
    <property type="entry name" value="alpha/beta-Hydrolases"/>
    <property type="match status" value="1"/>
</dbReference>
<feature type="compositionally biased region" description="Acidic residues" evidence="6">
    <location>
        <begin position="857"/>
        <end position="869"/>
    </location>
</feature>
<keyword evidence="5 7" id="KW-0472">Membrane</keyword>
<keyword evidence="2" id="KW-0813">Transport</keyword>
<dbReference type="PANTHER" id="PTHR10283:SF92">
    <property type="entry name" value="LOW-AFFINITY PHOSPHATE TRANSPORTER PHO91"/>
    <property type="match status" value="1"/>
</dbReference>
<dbReference type="Proteomes" id="UP000224080">
    <property type="component" value="Unassembled WGS sequence"/>
</dbReference>
<evidence type="ECO:0000256" key="4">
    <source>
        <dbReference type="ARBA" id="ARBA00022989"/>
    </source>
</evidence>
<dbReference type="GO" id="GO:0005315">
    <property type="term" value="F:phosphate transmembrane transporter activity"/>
    <property type="evidence" value="ECO:0007669"/>
    <property type="project" value="TreeGrafter"/>
</dbReference>
<dbReference type="InterPro" id="IPR004680">
    <property type="entry name" value="Cit_transptr-like_dom"/>
</dbReference>
<dbReference type="InterPro" id="IPR029058">
    <property type="entry name" value="AB_hydrolase_fold"/>
</dbReference>
<dbReference type="CDD" id="cd01115">
    <property type="entry name" value="SLC13_permease"/>
    <property type="match status" value="1"/>
</dbReference>
<feature type="transmembrane region" description="Helical" evidence="7">
    <location>
        <begin position="1269"/>
        <end position="1288"/>
    </location>
</feature>
<feature type="transmembrane region" description="Helical" evidence="7">
    <location>
        <begin position="1179"/>
        <end position="1204"/>
    </location>
</feature>
<feature type="transmembrane region" description="Helical" evidence="7">
    <location>
        <begin position="1491"/>
        <end position="1516"/>
    </location>
</feature>
<sequence>MLPGIFFLLAIIPPNNAIELYRYICTALLPLTITQPKTQLINLQINQWSNSISIPSSESDKDDLTARYPVHKLKIPIDHFRSDPRYEPHTDEKFDLRYWFDATHYKKGGPIIVLHGGETSGEGRLPFLQKGIVKILTEATNGLGVILEHRYYGESFPTADLSTESLRFLTTEQALADSAYFAQNVVFEGFEDVDLTAKGDNAPWIIYGGSYAGAQVAFLRVEYPDIFWGAISSSGVPKAIYDFWEYFEPVRKYGPPECISTTQKFVDMVDKIIIGLDDPEKTKRVKSLFGMGELTHNDDFAYTLAWGVSYWQSVNWDPAISTRKFDYYCGNLTTDELLYDNGDKKEEAKELLTEGGYGKEADALTNRLLNFAGFIHADQVVGCEKNEQTLDECLGQHDLPWFKNDSLALASYRCWPYQVCTEWGYLQVGSTVPKDQMPVVSRLIDLEFASIMCRKAFDIHKPSDVDRVNKYGGLNIEYDRLAFVDGEVDPWRPAGPHAEGARPRKNTLNKPFILIEGAGHHWDENGLFPNETTPDLPPKQVVDAQAEEVKFVRNPRSIELVAFDRPSSASTATASAANGLQSPPRHPYRDRLGLAKKDKRGGRGAREPDSSAPSSVAAPRRWWERVEGYFARPDEAGTGPLLGEGRDRWEAQQDTDDEYSEKGGVRNRNTNRRRWETPTRAGVDDDIMKFSHSIQFNAVPDWSSHYIAYSNLKKLIYSLERQVNRVDEAGENVESAPLLDASVDTDAIFRRALDGELEKICSFFQPTETDLYEEVENVVRDEEAYIQETKGLDMDSVGNTVVRTRTLSFNTRRRRESALRNFGFGGGGGDAQGRDVRASTVSETAMDEEAANNPDANTDDDMDMDEPQDQDGRRRSSWKDYHKHAAGEPLDRAVSDMSESRILGGAGDFDHDSTIDPSYSALYNAGVSLKKRIISSYVSLCDLKSFIQLNRTGFTKALKKYDKILDRNLRRQYMNTTVSTAYPFTNPVMERLNGYIARIEQLYADLVTKGDLALSKRELRLHLREHVVWERNTVWREMIGIERKAQAANMGVRRTLLAGDQDPLTAQRQGDEQEPTTKEIVTPVGRCPVPAWLLSSTFFTLIGIVVIFCVMLVLPIMSKPEQQNCLAMLVFVSLLWSTEAIPLFVTSLLVPFLVVTLRIMRTEEQPYRRLNTKEATGAAFAAMWTPVIMLLLGGFTIAAALSKYDIARRMATFVLSKAGTKPRIVLVTNMFVSMVLSMFISNVAAPVLCFSIIQPMLRNLPTDSRFSKALILGIALASNVGGAASPIASPQNIIALQNMSPAISWGTWFFIALPVCILCIILTWILLLITFRPGRGTTIVPIRPAKDKFSGVQWFITLVTLFTIVLWCFSHELEATFGDMGVIAIIPLVLFFGTGILTKEDFNNFLWTIIILASGGLCLGRAVTSSGLLHTIAKAITERVADFSLYGVLLTFTALILVVATFISHTVAALIMLPLVKQVGASMDQPHPNLLVMGSALICSVAMGLPTSGFPNMTAIMMEVPETGQRYLRVRHFITRGVPASILSFGIVVTVGYGLMIVADL</sequence>
<feature type="transmembrane region" description="Helical" evidence="7">
    <location>
        <begin position="1404"/>
        <end position="1424"/>
    </location>
</feature>
<organism evidence="10 11">
    <name type="scientific">Blastomyces parvus</name>
    <dbReference type="NCBI Taxonomy" id="2060905"/>
    <lineage>
        <taxon>Eukaryota</taxon>
        <taxon>Fungi</taxon>
        <taxon>Dikarya</taxon>
        <taxon>Ascomycota</taxon>
        <taxon>Pezizomycotina</taxon>
        <taxon>Eurotiomycetes</taxon>
        <taxon>Eurotiomycetidae</taxon>
        <taxon>Onygenales</taxon>
        <taxon>Ajellomycetaceae</taxon>
        <taxon>Blastomyces</taxon>
    </lineage>
</organism>
<keyword evidence="8" id="KW-0732">Signal</keyword>
<evidence type="ECO:0000259" key="9">
    <source>
        <dbReference type="PROSITE" id="PS51382"/>
    </source>
</evidence>
<dbReference type="GO" id="GO:0006817">
    <property type="term" value="P:phosphate ion transport"/>
    <property type="evidence" value="ECO:0007669"/>
    <property type="project" value="TreeGrafter"/>
</dbReference>
<feature type="region of interest" description="Disordered" evidence="6">
    <location>
        <begin position="820"/>
        <end position="881"/>
    </location>
</feature>
<evidence type="ECO:0000256" key="7">
    <source>
        <dbReference type="SAM" id="Phobius"/>
    </source>
</evidence>
<keyword evidence="3 7" id="KW-0812">Transmembrane</keyword>
<dbReference type="CDD" id="cd14478">
    <property type="entry name" value="SPX_PHO87_PHO90_like"/>
    <property type="match status" value="1"/>
</dbReference>
<dbReference type="GO" id="GO:0006797">
    <property type="term" value="P:polyphosphate metabolic process"/>
    <property type="evidence" value="ECO:0007669"/>
    <property type="project" value="TreeGrafter"/>
</dbReference>
<feature type="domain" description="SPX" evidence="9">
    <location>
        <begin position="688"/>
        <end position="975"/>
    </location>
</feature>
<evidence type="ECO:0000313" key="10">
    <source>
        <dbReference type="EMBL" id="PGG99535.1"/>
    </source>
</evidence>
<comment type="subcellular location">
    <subcellularLocation>
        <location evidence="1">Membrane</location>
        <topology evidence="1">Multi-pass membrane protein</topology>
    </subcellularLocation>
</comment>
<evidence type="ECO:0000256" key="8">
    <source>
        <dbReference type="SAM" id="SignalP"/>
    </source>
</evidence>
<name>A0A2B7WRY6_9EURO</name>
<dbReference type="GO" id="GO:0006508">
    <property type="term" value="P:proteolysis"/>
    <property type="evidence" value="ECO:0007669"/>
    <property type="project" value="InterPro"/>
</dbReference>
<feature type="transmembrane region" description="Helical" evidence="7">
    <location>
        <begin position="1308"/>
        <end position="1331"/>
    </location>
</feature>
<feature type="compositionally biased region" description="Basic and acidic residues" evidence="6">
    <location>
        <begin position="870"/>
        <end position="881"/>
    </location>
</feature>
<evidence type="ECO:0000256" key="3">
    <source>
        <dbReference type="ARBA" id="ARBA00022692"/>
    </source>
</evidence>
<dbReference type="Gene3D" id="3.40.50.1820">
    <property type="entry name" value="alpha/beta hydrolase"/>
    <property type="match status" value="2"/>
</dbReference>
<dbReference type="PROSITE" id="PS51382">
    <property type="entry name" value="SPX"/>
    <property type="match status" value="1"/>
</dbReference>
<feature type="transmembrane region" description="Helical" evidence="7">
    <location>
        <begin position="1537"/>
        <end position="1559"/>
    </location>
</feature>
<feature type="chain" id="PRO_5012925395" evidence="8">
    <location>
        <begin position="18"/>
        <end position="1561"/>
    </location>
</feature>
<feature type="transmembrane region" description="Helical" evidence="7">
    <location>
        <begin position="1126"/>
        <end position="1159"/>
    </location>
</feature>
<dbReference type="OrthoDB" id="10260443at2759"/>
<feature type="compositionally biased region" description="Low complexity" evidence="6">
    <location>
        <begin position="567"/>
        <end position="577"/>
    </location>
</feature>
<feature type="transmembrane region" description="Helical" evidence="7">
    <location>
        <begin position="1091"/>
        <end position="1114"/>
    </location>
</feature>
<evidence type="ECO:0000313" key="11">
    <source>
        <dbReference type="Proteomes" id="UP000224080"/>
    </source>
</evidence>
<dbReference type="PANTHER" id="PTHR10283">
    <property type="entry name" value="SOLUTE CARRIER FAMILY 13 MEMBER"/>
    <property type="match status" value="1"/>
</dbReference>
<evidence type="ECO:0000256" key="5">
    <source>
        <dbReference type="ARBA" id="ARBA00023136"/>
    </source>
</evidence>
<dbReference type="InterPro" id="IPR008758">
    <property type="entry name" value="Peptidase_S28"/>
</dbReference>
<reference evidence="10 11" key="1">
    <citation type="submission" date="2017-10" db="EMBL/GenBank/DDBJ databases">
        <title>Comparative genomics in systemic dimorphic fungi from Ajellomycetaceae.</title>
        <authorList>
            <person name="Munoz J.F."/>
            <person name="Mcewen J.G."/>
            <person name="Clay O.K."/>
            <person name="Cuomo C.A."/>
        </authorList>
    </citation>
    <scope>NUCLEOTIDE SEQUENCE [LARGE SCALE GENOMIC DNA]</scope>
    <source>
        <strain evidence="10 11">UAMH130</strain>
    </source>
</reference>
<accession>A0A2B7WRY6</accession>
<dbReference type="Pfam" id="PF05577">
    <property type="entry name" value="Peptidase_S28"/>
    <property type="match status" value="2"/>
</dbReference>
<feature type="transmembrane region" description="Helical" evidence="7">
    <location>
        <begin position="1351"/>
        <end position="1369"/>
    </location>
</feature>
<feature type="transmembrane region" description="Helical" evidence="7">
    <location>
        <begin position="1445"/>
        <end position="1471"/>
    </location>
</feature>
<dbReference type="STRING" id="2060905.A0A2B7WRY6"/>
<evidence type="ECO:0000256" key="1">
    <source>
        <dbReference type="ARBA" id="ARBA00004141"/>
    </source>
</evidence>
<feature type="transmembrane region" description="Helical" evidence="7">
    <location>
        <begin position="1381"/>
        <end position="1398"/>
    </location>
</feature>
<feature type="region of interest" description="Disordered" evidence="6">
    <location>
        <begin position="563"/>
        <end position="618"/>
    </location>
</feature>
<dbReference type="Pfam" id="PF03600">
    <property type="entry name" value="CitMHS"/>
    <property type="match status" value="1"/>
</dbReference>
<feature type="signal peptide" evidence="8">
    <location>
        <begin position="1"/>
        <end position="17"/>
    </location>
</feature>
<evidence type="ECO:0000256" key="2">
    <source>
        <dbReference type="ARBA" id="ARBA00022448"/>
    </source>
</evidence>
<dbReference type="Pfam" id="PF03105">
    <property type="entry name" value="SPX"/>
    <property type="match status" value="1"/>
</dbReference>
<comment type="caution">
    <text evidence="10">The sequence shown here is derived from an EMBL/GenBank/DDBJ whole genome shotgun (WGS) entry which is preliminary data.</text>
</comment>
<dbReference type="EMBL" id="PDNC01000100">
    <property type="protein sequence ID" value="PGG99535.1"/>
    <property type="molecule type" value="Genomic_DNA"/>
</dbReference>
<dbReference type="FunFam" id="3.40.50.1820:FF:000251">
    <property type="entry name" value="Extracelular serine carboxypeptidase, putative"/>
    <property type="match status" value="1"/>
</dbReference>
<evidence type="ECO:0000256" key="6">
    <source>
        <dbReference type="SAM" id="MobiDB-lite"/>
    </source>
</evidence>
<proteinExistence type="predicted"/>
<protein>
    <submittedName>
        <fullName evidence="10">Phosphate transporter</fullName>
    </submittedName>
</protein>
<feature type="transmembrane region" description="Helical" evidence="7">
    <location>
        <begin position="1224"/>
        <end position="1257"/>
    </location>
</feature>
<dbReference type="GO" id="GO:0005886">
    <property type="term" value="C:plasma membrane"/>
    <property type="evidence" value="ECO:0007669"/>
    <property type="project" value="TreeGrafter"/>
</dbReference>
<feature type="compositionally biased region" description="Basic and acidic residues" evidence="6">
    <location>
        <begin position="587"/>
        <end position="596"/>
    </location>
</feature>
<gene>
    <name evidence="10" type="ORF">GX51_06275</name>
</gene>
<keyword evidence="11" id="KW-1185">Reference proteome</keyword>